<dbReference type="OrthoDB" id="2428527at2759"/>
<feature type="transmembrane region" description="Helical" evidence="5">
    <location>
        <begin position="302"/>
        <end position="322"/>
    </location>
</feature>
<reference evidence="7" key="1">
    <citation type="submission" date="2022-11" db="EMBL/GenBank/DDBJ databases">
        <authorList>
            <person name="Petersen C."/>
        </authorList>
    </citation>
    <scope>NUCLEOTIDE SEQUENCE</scope>
    <source>
        <strain evidence="7">IBT 30069</strain>
    </source>
</reference>
<dbReference type="Pfam" id="PF07690">
    <property type="entry name" value="MFS_1"/>
    <property type="match status" value="1"/>
</dbReference>
<feature type="transmembrane region" description="Helical" evidence="5">
    <location>
        <begin position="36"/>
        <end position="58"/>
    </location>
</feature>
<feature type="transmembrane region" description="Helical" evidence="5">
    <location>
        <begin position="230"/>
        <end position="252"/>
    </location>
</feature>
<evidence type="ECO:0000256" key="5">
    <source>
        <dbReference type="SAM" id="Phobius"/>
    </source>
</evidence>
<dbReference type="PANTHER" id="PTHR42718:SF1">
    <property type="entry name" value="LOW AFFINITY AMMONIUM TRANSPORTER"/>
    <property type="match status" value="1"/>
</dbReference>
<dbReference type="GO" id="GO:0022857">
    <property type="term" value="F:transmembrane transporter activity"/>
    <property type="evidence" value="ECO:0007669"/>
    <property type="project" value="InterPro"/>
</dbReference>
<feature type="transmembrane region" description="Helical" evidence="5">
    <location>
        <begin position="195"/>
        <end position="218"/>
    </location>
</feature>
<feature type="domain" description="Major facilitator superfamily (MFS) profile" evidence="6">
    <location>
        <begin position="38"/>
        <end position="497"/>
    </location>
</feature>
<accession>A0A9W9FZC0</accession>
<evidence type="ECO:0000256" key="2">
    <source>
        <dbReference type="ARBA" id="ARBA00022692"/>
    </source>
</evidence>
<reference evidence="7" key="2">
    <citation type="journal article" date="2023" name="IMA Fungus">
        <title>Comparative genomic study of the Penicillium genus elucidates a diverse pangenome and 15 lateral gene transfer events.</title>
        <authorList>
            <person name="Petersen C."/>
            <person name="Sorensen T."/>
            <person name="Nielsen M.R."/>
            <person name="Sondergaard T.E."/>
            <person name="Sorensen J.L."/>
            <person name="Fitzpatrick D.A."/>
            <person name="Frisvad J.C."/>
            <person name="Nielsen K.L."/>
        </authorList>
    </citation>
    <scope>NUCLEOTIDE SEQUENCE</scope>
    <source>
        <strain evidence="7">IBT 30069</strain>
    </source>
</reference>
<dbReference type="CDD" id="cd17476">
    <property type="entry name" value="MFS_Amf1_MDR_like"/>
    <property type="match status" value="1"/>
</dbReference>
<dbReference type="InterPro" id="IPR011701">
    <property type="entry name" value="MFS"/>
</dbReference>
<evidence type="ECO:0000313" key="7">
    <source>
        <dbReference type="EMBL" id="KAJ5109210.1"/>
    </source>
</evidence>
<sequence>MEPERSSTESASPNIDLEAKENASSYPQPKTLPHEIIFVIVVCAAQLMTQAGLALSIAPLEEISSSFNSSSRDLTWGSSAYSLTVGTFILVSGRLGDVYGHRLIFIIGFLWFALWSLLAGFSVWSNPRFFDCCRAFQGIGPALLLPNAVAILGRTYPPGQRKGMVFCMFGAVAPGGFILGATFSSLISQVLWWPWAYWICAIACLMFSLLGFLVIPYMPQEKPRPELSTLARLDGLGGTLGVSGLILINFAWNQAAIVGWNVPYTYVLLIVGIAIVGAFLYVESKAAHPLLPRSVFKGETGWVLGCICAGWCSFGIVVFYYYSLMTNIEGNTGLLVTAKWAGAAVSGAIAAVTTGLLLGRVPACVIMFLAMLFFSIGQALFASMPIGQVYWANAFLITIITPWGMDMSFPSGILILSNAMPPEDQGVAGSLVTTVVNYSISMGLGFAGTVETYVNDNGKDSLKGYRGASYMGVGFAGLGVIVATCFMFVTWRASRKNL</sequence>
<feature type="transmembrane region" description="Helical" evidence="5">
    <location>
        <begin position="365"/>
        <end position="384"/>
    </location>
</feature>
<comment type="caution">
    <text evidence="7">The sequence shown here is derived from an EMBL/GenBank/DDBJ whole genome shotgun (WGS) entry which is preliminary data.</text>
</comment>
<dbReference type="InterPro" id="IPR020846">
    <property type="entry name" value="MFS_dom"/>
</dbReference>
<evidence type="ECO:0000256" key="4">
    <source>
        <dbReference type="ARBA" id="ARBA00023136"/>
    </source>
</evidence>
<dbReference type="PANTHER" id="PTHR42718">
    <property type="entry name" value="MAJOR FACILITATOR SUPERFAMILY MULTIDRUG TRANSPORTER MFSC"/>
    <property type="match status" value="1"/>
</dbReference>
<dbReference type="AlphaFoldDB" id="A0A9W9FZC0"/>
<keyword evidence="3 5" id="KW-1133">Transmembrane helix</keyword>
<organism evidence="7 8">
    <name type="scientific">Penicillium angulare</name>
    <dbReference type="NCBI Taxonomy" id="116970"/>
    <lineage>
        <taxon>Eukaryota</taxon>
        <taxon>Fungi</taxon>
        <taxon>Dikarya</taxon>
        <taxon>Ascomycota</taxon>
        <taxon>Pezizomycotina</taxon>
        <taxon>Eurotiomycetes</taxon>
        <taxon>Eurotiomycetidae</taxon>
        <taxon>Eurotiales</taxon>
        <taxon>Aspergillaceae</taxon>
        <taxon>Penicillium</taxon>
    </lineage>
</organism>
<dbReference type="Proteomes" id="UP001149165">
    <property type="component" value="Unassembled WGS sequence"/>
</dbReference>
<proteinExistence type="predicted"/>
<dbReference type="PROSITE" id="PS50850">
    <property type="entry name" value="MFS"/>
    <property type="match status" value="1"/>
</dbReference>
<dbReference type="EMBL" id="JAPQKH010000003">
    <property type="protein sequence ID" value="KAJ5109210.1"/>
    <property type="molecule type" value="Genomic_DNA"/>
</dbReference>
<feature type="transmembrane region" description="Helical" evidence="5">
    <location>
        <begin position="264"/>
        <end position="282"/>
    </location>
</feature>
<keyword evidence="8" id="KW-1185">Reference proteome</keyword>
<feature type="transmembrane region" description="Helical" evidence="5">
    <location>
        <begin position="468"/>
        <end position="491"/>
    </location>
</feature>
<evidence type="ECO:0000259" key="6">
    <source>
        <dbReference type="PROSITE" id="PS50850"/>
    </source>
</evidence>
<dbReference type="GO" id="GO:0016020">
    <property type="term" value="C:membrane"/>
    <property type="evidence" value="ECO:0007669"/>
    <property type="project" value="UniProtKB-SubCell"/>
</dbReference>
<feature type="transmembrane region" description="Helical" evidence="5">
    <location>
        <begin position="390"/>
        <end position="416"/>
    </location>
</feature>
<dbReference type="Gene3D" id="1.20.1250.20">
    <property type="entry name" value="MFS general substrate transporter like domains"/>
    <property type="match status" value="2"/>
</dbReference>
<protein>
    <recommendedName>
        <fullName evidence="6">Major facilitator superfamily (MFS) profile domain-containing protein</fullName>
    </recommendedName>
</protein>
<feature type="transmembrane region" description="Helical" evidence="5">
    <location>
        <begin position="334"/>
        <end position="358"/>
    </location>
</feature>
<feature type="transmembrane region" description="Helical" evidence="5">
    <location>
        <begin position="103"/>
        <end position="123"/>
    </location>
</feature>
<name>A0A9W9FZC0_9EURO</name>
<evidence type="ECO:0000256" key="3">
    <source>
        <dbReference type="ARBA" id="ARBA00022989"/>
    </source>
</evidence>
<feature type="transmembrane region" description="Helical" evidence="5">
    <location>
        <begin position="428"/>
        <end position="448"/>
    </location>
</feature>
<feature type="transmembrane region" description="Helical" evidence="5">
    <location>
        <begin position="165"/>
        <end position="183"/>
    </location>
</feature>
<feature type="transmembrane region" description="Helical" evidence="5">
    <location>
        <begin position="78"/>
        <end position="96"/>
    </location>
</feature>
<gene>
    <name evidence="7" type="ORF">N7456_005885</name>
</gene>
<evidence type="ECO:0000313" key="8">
    <source>
        <dbReference type="Proteomes" id="UP001149165"/>
    </source>
</evidence>
<keyword evidence="2 5" id="KW-0812">Transmembrane</keyword>
<comment type="subcellular location">
    <subcellularLocation>
        <location evidence="1">Membrane</location>
        <topology evidence="1">Multi-pass membrane protein</topology>
    </subcellularLocation>
</comment>
<dbReference type="InterPro" id="IPR036259">
    <property type="entry name" value="MFS_trans_sf"/>
</dbReference>
<evidence type="ECO:0000256" key="1">
    <source>
        <dbReference type="ARBA" id="ARBA00004141"/>
    </source>
</evidence>
<keyword evidence="4 5" id="KW-0472">Membrane</keyword>
<dbReference type="SUPFAM" id="SSF103473">
    <property type="entry name" value="MFS general substrate transporter"/>
    <property type="match status" value="1"/>
</dbReference>